<keyword evidence="3" id="KW-1185">Reference proteome</keyword>
<dbReference type="AlphaFoldDB" id="A0A5C3M845"/>
<proteinExistence type="predicted"/>
<feature type="compositionally biased region" description="Low complexity" evidence="1">
    <location>
        <begin position="72"/>
        <end position="87"/>
    </location>
</feature>
<accession>A0A5C3M845</accession>
<dbReference type="EMBL" id="ML213594">
    <property type="protein sequence ID" value="TFK41460.1"/>
    <property type="molecule type" value="Genomic_DNA"/>
</dbReference>
<feature type="compositionally biased region" description="Polar residues" evidence="1">
    <location>
        <begin position="106"/>
        <end position="116"/>
    </location>
</feature>
<dbReference type="OrthoDB" id="2133190at2759"/>
<evidence type="ECO:0000256" key="1">
    <source>
        <dbReference type="SAM" id="MobiDB-lite"/>
    </source>
</evidence>
<dbReference type="STRING" id="68775.A0A5C3M845"/>
<name>A0A5C3M845_9AGAR</name>
<evidence type="ECO:0000313" key="2">
    <source>
        <dbReference type="EMBL" id="TFK41460.1"/>
    </source>
</evidence>
<protein>
    <submittedName>
        <fullName evidence="2">Uncharacterized protein</fullName>
    </submittedName>
</protein>
<feature type="region of interest" description="Disordered" evidence="1">
    <location>
        <begin position="72"/>
        <end position="116"/>
    </location>
</feature>
<gene>
    <name evidence="2" type="ORF">BDQ12DRAFT_720318</name>
</gene>
<reference evidence="2 3" key="1">
    <citation type="journal article" date="2019" name="Nat. Ecol. Evol.">
        <title>Megaphylogeny resolves global patterns of mushroom evolution.</title>
        <authorList>
            <person name="Varga T."/>
            <person name="Krizsan K."/>
            <person name="Foldi C."/>
            <person name="Dima B."/>
            <person name="Sanchez-Garcia M."/>
            <person name="Sanchez-Ramirez S."/>
            <person name="Szollosi G.J."/>
            <person name="Szarkandi J.G."/>
            <person name="Papp V."/>
            <person name="Albert L."/>
            <person name="Andreopoulos W."/>
            <person name="Angelini C."/>
            <person name="Antonin V."/>
            <person name="Barry K.W."/>
            <person name="Bougher N.L."/>
            <person name="Buchanan P."/>
            <person name="Buyck B."/>
            <person name="Bense V."/>
            <person name="Catcheside P."/>
            <person name="Chovatia M."/>
            <person name="Cooper J."/>
            <person name="Damon W."/>
            <person name="Desjardin D."/>
            <person name="Finy P."/>
            <person name="Geml J."/>
            <person name="Haridas S."/>
            <person name="Hughes K."/>
            <person name="Justo A."/>
            <person name="Karasinski D."/>
            <person name="Kautmanova I."/>
            <person name="Kiss B."/>
            <person name="Kocsube S."/>
            <person name="Kotiranta H."/>
            <person name="LaButti K.M."/>
            <person name="Lechner B.E."/>
            <person name="Liimatainen K."/>
            <person name="Lipzen A."/>
            <person name="Lukacs Z."/>
            <person name="Mihaltcheva S."/>
            <person name="Morgado L.N."/>
            <person name="Niskanen T."/>
            <person name="Noordeloos M.E."/>
            <person name="Ohm R.A."/>
            <person name="Ortiz-Santana B."/>
            <person name="Ovrebo C."/>
            <person name="Racz N."/>
            <person name="Riley R."/>
            <person name="Savchenko A."/>
            <person name="Shiryaev A."/>
            <person name="Soop K."/>
            <person name="Spirin V."/>
            <person name="Szebenyi C."/>
            <person name="Tomsovsky M."/>
            <person name="Tulloss R.E."/>
            <person name="Uehling J."/>
            <person name="Grigoriev I.V."/>
            <person name="Vagvolgyi C."/>
            <person name="Papp T."/>
            <person name="Martin F.M."/>
            <person name="Miettinen O."/>
            <person name="Hibbett D.S."/>
            <person name="Nagy L.G."/>
        </authorList>
    </citation>
    <scope>NUCLEOTIDE SEQUENCE [LARGE SCALE GENOMIC DNA]</scope>
    <source>
        <strain evidence="2 3">CBS 166.37</strain>
    </source>
</reference>
<evidence type="ECO:0000313" key="3">
    <source>
        <dbReference type="Proteomes" id="UP000308652"/>
    </source>
</evidence>
<feature type="compositionally biased region" description="Pro residues" evidence="1">
    <location>
        <begin position="88"/>
        <end position="100"/>
    </location>
</feature>
<dbReference type="Proteomes" id="UP000308652">
    <property type="component" value="Unassembled WGS sequence"/>
</dbReference>
<organism evidence="2 3">
    <name type="scientific">Crucibulum laeve</name>
    <dbReference type="NCBI Taxonomy" id="68775"/>
    <lineage>
        <taxon>Eukaryota</taxon>
        <taxon>Fungi</taxon>
        <taxon>Dikarya</taxon>
        <taxon>Basidiomycota</taxon>
        <taxon>Agaricomycotina</taxon>
        <taxon>Agaricomycetes</taxon>
        <taxon>Agaricomycetidae</taxon>
        <taxon>Agaricales</taxon>
        <taxon>Agaricineae</taxon>
        <taxon>Nidulariaceae</taxon>
        <taxon>Crucibulum</taxon>
    </lineage>
</organism>
<sequence>MSDAATLYTNNPATELVLHVCQTAGVMLAMPMGVQLQGHGVNQQVALPITNVPQGKLLIPCLPHYNIQPTSKSSSPSAISSAASISPPSTPPLSATPPPQLIIESPTPSESDASSNASKLLVYTHTKYIVPSPPPAATINELSTLAMVLQGTGGIVSSIAHAKAHSIWDTTRSYTKHAKPGSHSKTKVSEKLVLAELDIAGAIDHLTMLSADVKGNNGYVYLPLEVLACSLVQEHIKEHLGVLFIEAVNPTREDGEEKNNDNEICRSINSAKELGGTVSKLRQLLECIWRTPSSVTPEDFALKGCDNEVRVLLTMLVLYKCIFANAPEESALLSPLSPKGKEEEGGMIFKLRHALGSQVFEDAMGGSVLEDARDRVVDLIVEFEMKGQALTV</sequence>